<sequence>MSRLLSAVRYPREVVSMPISPSAGPGPSGFQPAFFKRRTPAPVQEAAAPAHPRGPRTRYHADRDGSHARFCEGSRFTRYRDEVRENVACIAALCVALEMPDAADIEQRFLTFYSRRFEKCYFDYEDLPILDSAGKRSLDNFCALLDHPRLRPPQKAAAIRNLSLGVVVCASGTTANLIAADRELALSTGSLRDRLWLAKDELVRNVLLETVYARYGNGKHPIAWELHRVYNLWNGIADEVGLCRIPHHLAENADPELLASCRQKVLEALTPDRIVAPIADECLAMFRDRAMADSQAMPGRLDAERLAFFDEVLDDIRRHTGLSAEQLDLHVFIELIDDGDGYRVRDDASLIALELLRIMDTQGLLAGAPARLFELVEQDRGRVEVFLYGDRISWCLHRALSAGDASSWQDHREAEAVDASLLHAWPWVAGPDAVAPPRPAIRQALRMGDPADVMAIQARWLGSAQGILDALGRLDADQAARYLGRNLPYLLSDFPVAERDALIRGVMHLGEPAWVLAREWYSELTLVTHLPAAAAARYLRDHAPSLLASVPSELRGDWMDKVMHLGEAAHRLARAWYADAWTLLTEKRDGRRITRWEFWIRNDNIDALDAVHALLVADWPALGEGRARAVPVDPPERRYDAWCTDREGRLALSKNPDTVHAAHRILRRLCASAPGGDGRLAGRLAPLFPFRLARILAAGDAPTKEAFRAMLVDPALLPHIVQDLPFILSGDAPYRGYPASQVLETGDAAVVRAYGDLLADMAAAFQAGPWLVGLLLGKWPSPPTSVKDLFGSRDGRDSYSLANVDGADVIAAYRDVLVHPAILPHIAHALPELVLGAPSPDARRASKPWPRFQRKLLDRLFDATRPGHAAYVDMARDPAILPHILQALPPGCSAIQASLAGTEYAANEAGPGFVTGLRKRMDRLFRRAGV</sequence>
<dbReference type="STRING" id="463025.BAU08_15605"/>
<dbReference type="AlphaFoldDB" id="A0A193FXU3"/>
<dbReference type="EMBL" id="CP016171">
    <property type="protein sequence ID" value="ANN72587.1"/>
    <property type="molecule type" value="Genomic_DNA"/>
</dbReference>
<reference evidence="2 3" key="1">
    <citation type="submission" date="2016-06" db="EMBL/GenBank/DDBJ databases">
        <title>Complete genome sequences of Bordetella bronchialis and Bordetella flabilis.</title>
        <authorList>
            <person name="LiPuma J.J."/>
            <person name="Spilker T."/>
        </authorList>
    </citation>
    <scope>NUCLEOTIDE SEQUENCE [LARGE SCALE GENOMIC DNA]</scope>
    <source>
        <strain evidence="2 3">AU17976</strain>
    </source>
</reference>
<proteinExistence type="predicted"/>
<name>A0A193FXU3_9BORD</name>
<feature type="region of interest" description="Disordered" evidence="1">
    <location>
        <begin position="41"/>
        <end position="62"/>
    </location>
</feature>
<accession>A0A193FXU3</accession>
<protein>
    <submittedName>
        <fullName evidence="2">Uncharacterized protein</fullName>
    </submittedName>
</protein>
<dbReference type="Proteomes" id="UP000092213">
    <property type="component" value="Chromosome"/>
</dbReference>
<gene>
    <name evidence="2" type="ORF">BAU08_15605</name>
</gene>
<evidence type="ECO:0000313" key="3">
    <source>
        <dbReference type="Proteomes" id="UP000092213"/>
    </source>
</evidence>
<evidence type="ECO:0000256" key="1">
    <source>
        <dbReference type="SAM" id="MobiDB-lite"/>
    </source>
</evidence>
<evidence type="ECO:0000313" key="2">
    <source>
        <dbReference type="EMBL" id="ANN72587.1"/>
    </source>
</evidence>
<organism evidence="2 3">
    <name type="scientific">Bordetella bronchialis</name>
    <dbReference type="NCBI Taxonomy" id="463025"/>
    <lineage>
        <taxon>Bacteria</taxon>
        <taxon>Pseudomonadati</taxon>
        <taxon>Pseudomonadota</taxon>
        <taxon>Betaproteobacteria</taxon>
        <taxon>Burkholderiales</taxon>
        <taxon>Alcaligenaceae</taxon>
        <taxon>Bordetella</taxon>
    </lineage>
</organism>